<feature type="domain" description="HD-GYP" evidence="1">
    <location>
        <begin position="1"/>
        <end position="193"/>
    </location>
</feature>
<dbReference type="CDD" id="cd00077">
    <property type="entry name" value="HDc"/>
    <property type="match status" value="1"/>
</dbReference>
<evidence type="ECO:0000313" key="3">
    <source>
        <dbReference type="Proteomes" id="UP000461768"/>
    </source>
</evidence>
<reference evidence="2 3" key="2">
    <citation type="submission" date="2020-02" db="EMBL/GenBank/DDBJ databases">
        <title>Candidatus Galacturonibacter soehngenii shows hetero-acetogenic catabolism of galacturonic acid but lacks a canonical carbon monoxide dehydrogenase/acetyl-CoA synthase complex.</title>
        <authorList>
            <person name="Diender M."/>
            <person name="Stouten G.R."/>
            <person name="Petersen J.F."/>
            <person name="Nielsen P.H."/>
            <person name="Dueholm M.S."/>
            <person name="Pronk J.T."/>
            <person name="Van Loosdrecht M.C.M."/>
        </authorList>
    </citation>
    <scope>NUCLEOTIDE SEQUENCE [LARGE SCALE GENOMIC DNA]</scope>
    <source>
        <strain evidence="2">GalUA</strain>
    </source>
</reference>
<dbReference type="AlphaFoldDB" id="A0A7V7QLQ9"/>
<dbReference type="EMBL" id="WAGX01000004">
    <property type="protein sequence ID" value="KAB1439343.1"/>
    <property type="molecule type" value="Genomic_DNA"/>
</dbReference>
<dbReference type="Gene3D" id="1.10.3210.10">
    <property type="entry name" value="Hypothetical protein af1432"/>
    <property type="match status" value="1"/>
</dbReference>
<dbReference type="PROSITE" id="PS51832">
    <property type="entry name" value="HD_GYP"/>
    <property type="match status" value="1"/>
</dbReference>
<dbReference type="NCBIfam" id="TIGR00277">
    <property type="entry name" value="HDIG"/>
    <property type="match status" value="1"/>
</dbReference>
<dbReference type="Proteomes" id="UP000461768">
    <property type="component" value="Unassembled WGS sequence"/>
</dbReference>
<proteinExistence type="predicted"/>
<comment type="caution">
    <text evidence="2">The sequence shown here is derived from an EMBL/GenBank/DDBJ whole genome shotgun (WGS) entry which is preliminary data.</text>
</comment>
<accession>A0A7V7QLQ9</accession>
<dbReference type="InterPro" id="IPR006675">
    <property type="entry name" value="HDIG_dom"/>
</dbReference>
<reference evidence="2 3" key="1">
    <citation type="submission" date="2019-09" db="EMBL/GenBank/DDBJ databases">
        <authorList>
            <person name="Valk L.C."/>
        </authorList>
    </citation>
    <scope>NUCLEOTIDE SEQUENCE [LARGE SCALE GENOMIC DNA]</scope>
    <source>
        <strain evidence="2">GalUA</strain>
    </source>
</reference>
<name>A0A7V7QLQ9_9FIRM</name>
<dbReference type="Pfam" id="PF13487">
    <property type="entry name" value="HD_5"/>
    <property type="match status" value="1"/>
</dbReference>
<evidence type="ECO:0000259" key="1">
    <source>
        <dbReference type="PROSITE" id="PS51832"/>
    </source>
</evidence>
<keyword evidence="3" id="KW-1185">Reference proteome</keyword>
<dbReference type="SMART" id="SM00471">
    <property type="entry name" value="HDc"/>
    <property type="match status" value="1"/>
</dbReference>
<dbReference type="RefSeq" id="WP_151141739.1">
    <property type="nucleotide sequence ID" value="NZ_WAGX01000004.1"/>
</dbReference>
<dbReference type="InterPro" id="IPR037522">
    <property type="entry name" value="HD_GYP_dom"/>
</dbReference>
<dbReference type="OrthoDB" id="9804747at2"/>
<dbReference type="InterPro" id="IPR003607">
    <property type="entry name" value="HD/PDEase_dom"/>
</dbReference>
<dbReference type="SUPFAM" id="SSF109604">
    <property type="entry name" value="HD-domain/PDEase-like"/>
    <property type="match status" value="1"/>
</dbReference>
<organism evidence="2 3">
    <name type="scientific">Candidatus Galacturonatibacter soehngenii</name>
    <dbReference type="NCBI Taxonomy" id="2307010"/>
    <lineage>
        <taxon>Bacteria</taxon>
        <taxon>Bacillati</taxon>
        <taxon>Bacillota</taxon>
        <taxon>Clostridia</taxon>
        <taxon>Lachnospirales</taxon>
        <taxon>Lachnospiraceae</taxon>
        <taxon>Candidatus Galacturonatibacter</taxon>
    </lineage>
</organism>
<evidence type="ECO:0000313" key="2">
    <source>
        <dbReference type="EMBL" id="KAB1439343.1"/>
    </source>
</evidence>
<dbReference type="PANTHER" id="PTHR43155:SF2">
    <property type="entry name" value="CYCLIC DI-GMP PHOSPHODIESTERASE PA4108"/>
    <property type="match status" value="1"/>
</dbReference>
<dbReference type="PANTHER" id="PTHR43155">
    <property type="entry name" value="CYCLIC DI-GMP PHOSPHODIESTERASE PA4108-RELATED"/>
    <property type="match status" value="1"/>
</dbReference>
<protein>
    <submittedName>
        <fullName evidence="2">HD domain-containing protein</fullName>
    </submittedName>
</protein>
<gene>
    <name evidence="2" type="ORF">F7O84_02795</name>
</gene>
<sequence length="193" mass="22331">MKKASIPLKKEEIINYDMYYNLVHGMCVSNLAYHIAKELHLKDEICYELAQAGMLHDIGKLRLSDYLYGRDENTLAIEEMKYIQMHSIYGYEILKKKGYSDFVSKAVLYHHENFDGSGYPDNLKESDIPIGARILRVCDVFAALISDRPYRSAFDVDVAVELMIEEVKNFDMEVFLAFMRVVNSENSLSLYDI</sequence>